<sequence length="106" mass="11069">MTILSTILHPMSDQPSSTTTSPSKGGYNCGGFFTSMWFLCSITVVLFAVIGFYFYSHGKSAHPPVLSGDDTIETERVLEDETTPLTSEAGGGGGGGGIPDARTSDT</sequence>
<keyword evidence="4" id="KW-1185">Reference proteome</keyword>
<dbReference type="EMBL" id="QLNQ01000001">
    <property type="protein sequence ID" value="RCK66890.1"/>
    <property type="molecule type" value="Genomic_DNA"/>
</dbReference>
<organism evidence="3 4">
    <name type="scientific">Candida viswanathii</name>
    <dbReference type="NCBI Taxonomy" id="5486"/>
    <lineage>
        <taxon>Eukaryota</taxon>
        <taxon>Fungi</taxon>
        <taxon>Dikarya</taxon>
        <taxon>Ascomycota</taxon>
        <taxon>Saccharomycotina</taxon>
        <taxon>Pichiomycetes</taxon>
        <taxon>Debaryomycetaceae</taxon>
        <taxon>Candida/Lodderomyces clade</taxon>
        <taxon>Candida</taxon>
    </lineage>
</organism>
<feature type="transmembrane region" description="Helical" evidence="2">
    <location>
        <begin position="36"/>
        <end position="55"/>
    </location>
</feature>
<name>A0A367YMA8_9ASCO</name>
<accession>A0A367YMA8</accession>
<keyword evidence="2" id="KW-0812">Transmembrane</keyword>
<proteinExistence type="predicted"/>
<evidence type="ECO:0000256" key="1">
    <source>
        <dbReference type="SAM" id="MobiDB-lite"/>
    </source>
</evidence>
<protein>
    <submittedName>
        <fullName evidence="3">Uncharacterized protein</fullName>
    </submittedName>
</protein>
<feature type="region of interest" description="Disordered" evidence="1">
    <location>
        <begin position="65"/>
        <end position="106"/>
    </location>
</feature>
<reference evidence="3 4" key="1">
    <citation type="submission" date="2018-06" db="EMBL/GenBank/DDBJ databases">
        <title>Whole genome sequencing of Candida tropicalis (genome annotated by CSBL at Korea University).</title>
        <authorList>
            <person name="Ahn J."/>
        </authorList>
    </citation>
    <scope>NUCLEOTIDE SEQUENCE [LARGE SCALE GENOMIC DNA]</scope>
    <source>
        <strain evidence="3 4">ATCC 20962</strain>
    </source>
</reference>
<evidence type="ECO:0000256" key="2">
    <source>
        <dbReference type="SAM" id="Phobius"/>
    </source>
</evidence>
<comment type="caution">
    <text evidence="3">The sequence shown here is derived from an EMBL/GenBank/DDBJ whole genome shotgun (WGS) entry which is preliminary data.</text>
</comment>
<evidence type="ECO:0000313" key="3">
    <source>
        <dbReference type="EMBL" id="RCK66890.1"/>
    </source>
</evidence>
<evidence type="ECO:0000313" key="4">
    <source>
        <dbReference type="Proteomes" id="UP000253472"/>
    </source>
</evidence>
<keyword evidence="2" id="KW-1133">Transmembrane helix</keyword>
<dbReference type="AlphaFoldDB" id="A0A367YMA8"/>
<dbReference type="Proteomes" id="UP000253472">
    <property type="component" value="Unassembled WGS sequence"/>
</dbReference>
<feature type="region of interest" description="Disordered" evidence="1">
    <location>
        <begin position="1"/>
        <end position="23"/>
    </location>
</feature>
<keyword evidence="2" id="KW-0472">Membrane</keyword>
<gene>
    <name evidence="3" type="ORF">Cantr_03208</name>
</gene>
<feature type="compositionally biased region" description="Gly residues" evidence="1">
    <location>
        <begin position="89"/>
        <end position="98"/>
    </location>
</feature>